<reference evidence="2 3" key="1">
    <citation type="submission" date="2024-06" db="EMBL/GenBank/DDBJ databases">
        <title>Genomic Encyclopedia of Type Strains, Phase IV (KMG-IV): sequencing the most valuable type-strain genomes for metagenomic binning, comparative biology and taxonomic classification.</title>
        <authorList>
            <person name="Goeker M."/>
        </authorList>
    </citation>
    <scope>NUCLEOTIDE SEQUENCE [LARGE SCALE GENOMIC DNA]</scope>
    <source>
        <strain evidence="2 3">DSM 21331</strain>
    </source>
</reference>
<proteinExistence type="predicted"/>
<accession>A0ABV2LDY7</accession>
<organism evidence="2 3">
    <name type="scientific">Methylobacterium goesingense</name>
    <dbReference type="NCBI Taxonomy" id="243690"/>
    <lineage>
        <taxon>Bacteria</taxon>
        <taxon>Pseudomonadati</taxon>
        <taxon>Pseudomonadota</taxon>
        <taxon>Alphaproteobacteria</taxon>
        <taxon>Hyphomicrobiales</taxon>
        <taxon>Methylobacteriaceae</taxon>
        <taxon>Methylobacterium</taxon>
    </lineage>
</organism>
<gene>
    <name evidence="2" type="ORF">ABID43_004500</name>
</gene>
<evidence type="ECO:0000313" key="3">
    <source>
        <dbReference type="Proteomes" id="UP001549145"/>
    </source>
</evidence>
<evidence type="ECO:0000259" key="1">
    <source>
        <dbReference type="Pfam" id="PF13400"/>
    </source>
</evidence>
<dbReference type="RefSeq" id="WP_238279561.1">
    <property type="nucleotide sequence ID" value="NZ_BPQL01000061.1"/>
</dbReference>
<dbReference type="Proteomes" id="UP001549145">
    <property type="component" value="Unassembled WGS sequence"/>
</dbReference>
<dbReference type="InterPro" id="IPR036465">
    <property type="entry name" value="vWFA_dom_sf"/>
</dbReference>
<dbReference type="InterPro" id="IPR028087">
    <property type="entry name" value="Tad_N"/>
</dbReference>
<sequence length="420" mass="44676">MNTLSKRFKSDRRGSIPMIFAAALVPILGLTGGAIDYGRSVVDKALLDNAMDGAIILAARAAQDADAKGMTDAQIIDYAQNVGLKAFNATAKLPNGTVPTLVVSISNRAVRVVGDYTSKTDTTILKAAGYNQIQLSGHAESAVDLSPMVDIYLLIDVSGSMALGATQADVDKLNAAFGCAFACHDGAKVKGTNFDSYEWAVRNGITLRTQEVNKGITDFVTWLKTQTSSSKRIRVATYTFSNDLAKLVSTTSDLNFALTNLPQAPNTSDEYAGATHFKEIMPGFAAEVGKAGDGKSAPKKLVIVATDGVQDPSRSWTWDTKLRTQVAPFSPTSCRLIDPSVSVSVLYAPYLKMSYDWGYQATLGAPSLVNGSGTRFDDIVPQLTGCASTPDLFVNAASTSSIGSAFVSIFQKFTQVRLAR</sequence>
<dbReference type="EMBL" id="JBEPMM010000020">
    <property type="protein sequence ID" value="MET3694935.1"/>
    <property type="molecule type" value="Genomic_DNA"/>
</dbReference>
<evidence type="ECO:0000313" key="2">
    <source>
        <dbReference type="EMBL" id="MET3694935.1"/>
    </source>
</evidence>
<dbReference type="SUPFAM" id="SSF53300">
    <property type="entry name" value="vWA-like"/>
    <property type="match status" value="1"/>
</dbReference>
<keyword evidence="3" id="KW-1185">Reference proteome</keyword>
<dbReference type="Gene3D" id="3.40.50.410">
    <property type="entry name" value="von Willebrand factor, type A domain"/>
    <property type="match status" value="1"/>
</dbReference>
<name>A0ABV2LDY7_9HYPH</name>
<protein>
    <submittedName>
        <fullName evidence="2">Flp pilus assembly protein TadG</fullName>
    </submittedName>
</protein>
<feature type="domain" description="Putative Flp pilus-assembly TadG-like N-terminal" evidence="1">
    <location>
        <begin position="14"/>
        <end position="61"/>
    </location>
</feature>
<dbReference type="Pfam" id="PF13400">
    <property type="entry name" value="Tad"/>
    <property type="match status" value="1"/>
</dbReference>
<comment type="caution">
    <text evidence="2">The sequence shown here is derived from an EMBL/GenBank/DDBJ whole genome shotgun (WGS) entry which is preliminary data.</text>
</comment>